<dbReference type="RefSeq" id="WP_093826597.1">
    <property type="nucleotide sequence ID" value="NZ_FOLQ01000004.1"/>
</dbReference>
<gene>
    <name evidence="2" type="ORF">SAMN05216167_104162</name>
</gene>
<accession>A0A1I1QXN3</accession>
<evidence type="ECO:0000256" key="1">
    <source>
        <dbReference type="SAM" id="SignalP"/>
    </source>
</evidence>
<keyword evidence="1" id="KW-0732">Signal</keyword>
<proteinExistence type="predicted"/>
<evidence type="ECO:0008006" key="4">
    <source>
        <dbReference type="Google" id="ProtNLM"/>
    </source>
</evidence>
<sequence length="298" mass="33134">MKAILKQLHIALLLAPFAAQAQMPNDAIYMGKNQLCVAGMYSHSSWNQYWENTLKRENFNIGTQTTQSAMIMPAFGISKRVNVIMSLPYVWTSTSAGNLMGQKGIQDVSAWLKVKALIVGGFSLHAIVGGSIPVGDYVPDFMPMSIGMQCRTATGRLMANYKHPKTGLYLTAYGSYGWRSNAKSDRDAYQADDRVYNTNQIRVPNTYDAAVRLGILRRGWQTEVWAERVACLNGDNIRRNDMPFLTNNMQATSVGWYGKFQPHTIGVNARVGYVVDGLNVGQSTSYTVGVLYQISFKK</sequence>
<organism evidence="2 3">
    <name type="scientific">Spirosoma endophyticum</name>
    <dbReference type="NCBI Taxonomy" id="662367"/>
    <lineage>
        <taxon>Bacteria</taxon>
        <taxon>Pseudomonadati</taxon>
        <taxon>Bacteroidota</taxon>
        <taxon>Cytophagia</taxon>
        <taxon>Cytophagales</taxon>
        <taxon>Cytophagaceae</taxon>
        <taxon>Spirosoma</taxon>
    </lineage>
</organism>
<name>A0A1I1QXN3_9BACT</name>
<feature type="chain" id="PRO_5011761498" description="MetA-pathway of phenol degradation" evidence="1">
    <location>
        <begin position="22"/>
        <end position="298"/>
    </location>
</feature>
<dbReference type="Proteomes" id="UP000198598">
    <property type="component" value="Unassembled WGS sequence"/>
</dbReference>
<dbReference type="STRING" id="662367.SAMN05216167_104162"/>
<evidence type="ECO:0000313" key="3">
    <source>
        <dbReference type="Proteomes" id="UP000198598"/>
    </source>
</evidence>
<protein>
    <recommendedName>
        <fullName evidence="4">MetA-pathway of phenol degradation</fullName>
    </recommendedName>
</protein>
<feature type="signal peptide" evidence="1">
    <location>
        <begin position="1"/>
        <end position="21"/>
    </location>
</feature>
<keyword evidence="3" id="KW-1185">Reference proteome</keyword>
<dbReference type="EMBL" id="FOLQ01000004">
    <property type="protein sequence ID" value="SFD26805.1"/>
    <property type="molecule type" value="Genomic_DNA"/>
</dbReference>
<evidence type="ECO:0000313" key="2">
    <source>
        <dbReference type="EMBL" id="SFD26805.1"/>
    </source>
</evidence>
<reference evidence="2 3" key="1">
    <citation type="submission" date="2016-10" db="EMBL/GenBank/DDBJ databases">
        <authorList>
            <person name="de Groot N.N."/>
        </authorList>
    </citation>
    <scope>NUCLEOTIDE SEQUENCE [LARGE SCALE GENOMIC DNA]</scope>
    <source>
        <strain evidence="2 3">DSM 26130</strain>
    </source>
</reference>
<dbReference type="AlphaFoldDB" id="A0A1I1QXN3"/>
<dbReference type="OrthoDB" id="5562884at2"/>